<organism evidence="3 4">
    <name type="scientific">Ilex paraguariensis</name>
    <name type="common">yerba mate</name>
    <dbReference type="NCBI Taxonomy" id="185542"/>
    <lineage>
        <taxon>Eukaryota</taxon>
        <taxon>Viridiplantae</taxon>
        <taxon>Streptophyta</taxon>
        <taxon>Embryophyta</taxon>
        <taxon>Tracheophyta</taxon>
        <taxon>Spermatophyta</taxon>
        <taxon>Magnoliopsida</taxon>
        <taxon>eudicotyledons</taxon>
        <taxon>Gunneridae</taxon>
        <taxon>Pentapetalae</taxon>
        <taxon>asterids</taxon>
        <taxon>campanulids</taxon>
        <taxon>Aquifoliales</taxon>
        <taxon>Aquifoliaceae</taxon>
        <taxon>Ilex</taxon>
    </lineage>
</organism>
<gene>
    <name evidence="3" type="ORF">ILEXP_LOCUS19185</name>
</gene>
<name>A0ABC8S1F6_9AQUA</name>
<comment type="caution">
    <text evidence="3">The sequence shown here is derived from an EMBL/GenBank/DDBJ whole genome shotgun (WGS) entry which is preliminary data.</text>
</comment>
<dbReference type="InterPro" id="IPR036514">
    <property type="entry name" value="SGNH_hydro_sf"/>
</dbReference>
<evidence type="ECO:0000256" key="1">
    <source>
        <dbReference type="ARBA" id="ARBA00008668"/>
    </source>
</evidence>
<sequence>MGVSPLNSYLDSVGAPSFERGCNFATGGSTILPANANSISPFSFRIQVAQFVRFKARVLELLAKDKKLRKFLPSEDSFRQGLYMFDIGQNDLDAALYSKSEDQVTALIPTILAELEIGIKVLLAKDLDTMGVSPLNSYLDSVGAPSFERGCNFATGGSTILPANANSISPFSFRIQVAQFVRFKARVLELLAKDKKLRKFLPSEDSFRQGLYMFDIGQNDLDAALYSKSEDQVTALIPTILAELEIGIKTLYNEGARNFWIHNTGPLGCLPRIIAIFGKDPSTLDEVGCVKVHNHAAMLFNTQLHSLSMKFQEQLPESNVTYTDIFSIKFNLISNFSQLGFKQPLSACCGYGGPPLNFDTRIACGETKNLNGTLVTAKPCNNTDEYVNWDGNHYTEAANLFISSQILSGKYSGPASIDEYPIFSWLQVE</sequence>
<dbReference type="PANTHER" id="PTHR22835">
    <property type="entry name" value="ZINC FINGER FYVE DOMAIN CONTAINING PROTEIN"/>
    <property type="match status" value="1"/>
</dbReference>
<dbReference type="AlphaFoldDB" id="A0ABC8S1F6"/>
<dbReference type="InterPro" id="IPR001087">
    <property type="entry name" value="GDSL"/>
</dbReference>
<dbReference type="EMBL" id="CAUOFW020002092">
    <property type="protein sequence ID" value="CAK9151025.1"/>
    <property type="molecule type" value="Genomic_DNA"/>
</dbReference>
<evidence type="ECO:0008006" key="5">
    <source>
        <dbReference type="Google" id="ProtNLM"/>
    </source>
</evidence>
<dbReference type="Proteomes" id="UP001642360">
    <property type="component" value="Unassembled WGS sequence"/>
</dbReference>
<dbReference type="PANTHER" id="PTHR22835:SF458">
    <property type="entry name" value="GDSL ESTERASE_LIPASE"/>
    <property type="match status" value="1"/>
</dbReference>
<dbReference type="Gene3D" id="3.40.50.1110">
    <property type="entry name" value="SGNH hydrolase"/>
    <property type="match status" value="1"/>
</dbReference>
<evidence type="ECO:0000313" key="3">
    <source>
        <dbReference type="EMBL" id="CAK9151025.1"/>
    </source>
</evidence>
<evidence type="ECO:0000256" key="2">
    <source>
        <dbReference type="ARBA" id="ARBA00023180"/>
    </source>
</evidence>
<comment type="similarity">
    <text evidence="1">Belongs to the 'GDSL' lipolytic enzyme family.</text>
</comment>
<keyword evidence="4" id="KW-1185">Reference proteome</keyword>
<accession>A0ABC8S1F6</accession>
<dbReference type="Pfam" id="PF00657">
    <property type="entry name" value="Lipase_GDSL"/>
    <property type="match status" value="1"/>
</dbReference>
<evidence type="ECO:0000313" key="4">
    <source>
        <dbReference type="Proteomes" id="UP001642360"/>
    </source>
</evidence>
<keyword evidence="2" id="KW-0325">Glycoprotein</keyword>
<reference evidence="3 4" key="1">
    <citation type="submission" date="2024-02" db="EMBL/GenBank/DDBJ databases">
        <authorList>
            <person name="Vignale AGUSTIN F."/>
            <person name="Sosa J E."/>
            <person name="Modenutti C."/>
        </authorList>
    </citation>
    <scope>NUCLEOTIDE SEQUENCE [LARGE SCALE GENOMIC DNA]</scope>
</reference>
<protein>
    <recommendedName>
        <fullName evidence="5">GDSL esterase/lipase</fullName>
    </recommendedName>
</protein>
<proteinExistence type="inferred from homology"/>